<feature type="compositionally biased region" description="Basic and acidic residues" evidence="9">
    <location>
        <begin position="571"/>
        <end position="586"/>
    </location>
</feature>
<dbReference type="PANTHER" id="PTHR13227:SF0">
    <property type="entry name" value="EUKARYOTIC TRANSLATION INITIATION FACTOR 2A"/>
    <property type="match status" value="1"/>
</dbReference>
<protein>
    <recommendedName>
        <fullName evidence="2 8">Eukaryotic translation initiation factor 2A</fullName>
        <shortName evidence="8">eIF-2A</shortName>
    </recommendedName>
</protein>
<dbReference type="InParanoid" id="A0A3N4LRJ1"/>
<feature type="region of interest" description="Disordered" evidence="9">
    <location>
        <begin position="541"/>
        <end position="666"/>
    </location>
</feature>
<reference evidence="11 12" key="1">
    <citation type="journal article" date="2018" name="Nat. Ecol. Evol.">
        <title>Pezizomycetes genomes reveal the molecular basis of ectomycorrhizal truffle lifestyle.</title>
        <authorList>
            <person name="Murat C."/>
            <person name="Payen T."/>
            <person name="Noel B."/>
            <person name="Kuo A."/>
            <person name="Morin E."/>
            <person name="Chen J."/>
            <person name="Kohler A."/>
            <person name="Krizsan K."/>
            <person name="Balestrini R."/>
            <person name="Da Silva C."/>
            <person name="Montanini B."/>
            <person name="Hainaut M."/>
            <person name="Levati E."/>
            <person name="Barry K.W."/>
            <person name="Belfiori B."/>
            <person name="Cichocki N."/>
            <person name="Clum A."/>
            <person name="Dockter R.B."/>
            <person name="Fauchery L."/>
            <person name="Guy J."/>
            <person name="Iotti M."/>
            <person name="Le Tacon F."/>
            <person name="Lindquist E.A."/>
            <person name="Lipzen A."/>
            <person name="Malagnac F."/>
            <person name="Mello A."/>
            <person name="Molinier V."/>
            <person name="Miyauchi S."/>
            <person name="Poulain J."/>
            <person name="Riccioni C."/>
            <person name="Rubini A."/>
            <person name="Sitrit Y."/>
            <person name="Splivallo R."/>
            <person name="Traeger S."/>
            <person name="Wang M."/>
            <person name="Zifcakova L."/>
            <person name="Wipf D."/>
            <person name="Zambonelli A."/>
            <person name="Paolocci F."/>
            <person name="Nowrousian M."/>
            <person name="Ottonello S."/>
            <person name="Baldrian P."/>
            <person name="Spatafora J.W."/>
            <person name="Henrissat B."/>
            <person name="Nagy L.G."/>
            <person name="Aury J.M."/>
            <person name="Wincker P."/>
            <person name="Grigoriev I.V."/>
            <person name="Bonfante P."/>
            <person name="Martin F.M."/>
        </authorList>
    </citation>
    <scope>NUCLEOTIDE SEQUENCE [LARGE SCALE GENOMIC DNA]</scope>
    <source>
        <strain evidence="11 12">ATCC MYA-4762</strain>
    </source>
</reference>
<evidence type="ECO:0000313" key="12">
    <source>
        <dbReference type="Proteomes" id="UP000267821"/>
    </source>
</evidence>
<comment type="similarity">
    <text evidence="1 8">Belongs to the WD repeat EIF2A family.</text>
</comment>
<proteinExistence type="inferred from homology"/>
<keyword evidence="6 8" id="KW-0810">Translation regulation</keyword>
<evidence type="ECO:0000259" key="10">
    <source>
        <dbReference type="Pfam" id="PF08662"/>
    </source>
</evidence>
<organism evidence="11 12">
    <name type="scientific">Terfezia boudieri ATCC MYA-4762</name>
    <dbReference type="NCBI Taxonomy" id="1051890"/>
    <lineage>
        <taxon>Eukaryota</taxon>
        <taxon>Fungi</taxon>
        <taxon>Dikarya</taxon>
        <taxon>Ascomycota</taxon>
        <taxon>Pezizomycotina</taxon>
        <taxon>Pezizomycetes</taxon>
        <taxon>Pezizales</taxon>
        <taxon>Pezizaceae</taxon>
        <taxon>Terfezia</taxon>
    </lineage>
</organism>
<dbReference type="Proteomes" id="UP000267821">
    <property type="component" value="Unassembled WGS sequence"/>
</dbReference>
<feature type="domain" description="Translation initiation factor beta propellor-like" evidence="10">
    <location>
        <begin position="212"/>
        <end position="406"/>
    </location>
</feature>
<dbReference type="GO" id="GO:0003743">
    <property type="term" value="F:translation initiation factor activity"/>
    <property type="evidence" value="ECO:0007669"/>
    <property type="project" value="UniProtKB-UniRule"/>
</dbReference>
<dbReference type="InterPro" id="IPR015943">
    <property type="entry name" value="WD40/YVTN_repeat-like_dom_sf"/>
</dbReference>
<keyword evidence="12" id="KW-1185">Reference proteome</keyword>
<evidence type="ECO:0000256" key="8">
    <source>
        <dbReference type="PIRNR" id="PIRNR017222"/>
    </source>
</evidence>
<accession>A0A3N4LRJ1</accession>
<sequence>MCAKCWRGQIDRTQKAIGVVNTAPVYLPLSGFERPEGINRVCAYSPDGRWIAYATSNDVKLVDAEAGVIKHTLPTVGVLEIAFSPKGSYCQTWERTTKQEDGHAAPNHKVWNTDTAEMVTSFVQKSAQGWNLQYTYDEKYCARAVTNTIHFYESENMKTVVWKELRVEGVTEFALSPSKNYSVAVFVAEKMGQPAIARTYAFPDFTKHTSQKSFYKADKVQLQWNALGTMVLVLTQTEVDKTGKSYYGETNLYLMSALGTFDCRVSLDKEGPIHDVTWSPNSHEFGVVYGYMPAKTTIFDARANVVHSLPLGPRNTILFSPHARFVLVAGFGNLQGQMDIYDLERNMTKIATIEASNASVCEWSPDGQHILTATTSPRLRVDNGVKIWHYTGPLMYLEELTELYNVYWRPQPATMWPLGNPLPGAPTPHASAAAHVSTSVPAKPAGAYRPPHARGTATPLAFKREDEGGAAHVYTNGGASTNGNGLNGPGKGPRAKHVPGAEPVVKPVPGAAPGGGGIAIAGAGGDDNAGLSKAALKNKKKREAAKKAKEAAAAQGEGDGKPVPTGSSGERQPREGNRPHRGDRSRSRSNRPPQERPQGERGQGGRRSKSSNGENGNQGQDNKHQSGQSGDVAAGVAPGLVLTVPTGLSGPLSPVPGTPSTAEEKKLRGLHKKLRAIEDLKMRLANGEKLEDTQLKKIATEAQVLKELDMAGKL</sequence>
<dbReference type="OrthoDB" id="2194683at2759"/>
<dbReference type="Gene3D" id="2.130.10.10">
    <property type="entry name" value="YVTN repeat-like/Quinoprotein amine dehydrogenase"/>
    <property type="match status" value="2"/>
</dbReference>
<evidence type="ECO:0000313" key="11">
    <source>
        <dbReference type="EMBL" id="RPB25533.1"/>
    </source>
</evidence>
<evidence type="ECO:0000256" key="9">
    <source>
        <dbReference type="SAM" id="MobiDB-lite"/>
    </source>
</evidence>
<dbReference type="FunCoup" id="A0A3N4LRJ1">
    <property type="interactions" value="1202"/>
</dbReference>
<keyword evidence="3 8" id="KW-0396">Initiation factor</keyword>
<dbReference type="InterPro" id="IPR013979">
    <property type="entry name" value="TIF_beta_prop-like"/>
</dbReference>
<dbReference type="InterPro" id="IPR011387">
    <property type="entry name" value="TIF2A"/>
</dbReference>
<evidence type="ECO:0000256" key="6">
    <source>
        <dbReference type="ARBA" id="ARBA00022845"/>
    </source>
</evidence>
<evidence type="ECO:0000256" key="2">
    <source>
        <dbReference type="ARBA" id="ARBA00013819"/>
    </source>
</evidence>
<dbReference type="GO" id="GO:0000049">
    <property type="term" value="F:tRNA binding"/>
    <property type="evidence" value="ECO:0007669"/>
    <property type="project" value="UniProtKB-UniRule"/>
</dbReference>
<dbReference type="PIRSF" id="PIRSF017222">
    <property type="entry name" value="eIF2A"/>
    <property type="match status" value="1"/>
</dbReference>
<dbReference type="PANTHER" id="PTHR13227">
    <property type="entry name" value="EUKARYOTIC TRANSLATION INITIATION FACTOR 2A"/>
    <property type="match status" value="1"/>
</dbReference>
<gene>
    <name evidence="11" type="ORF">L211DRAFT_783006</name>
</gene>
<dbReference type="GO" id="GO:0006417">
    <property type="term" value="P:regulation of translation"/>
    <property type="evidence" value="ECO:0007669"/>
    <property type="project" value="UniProtKB-KW"/>
</dbReference>
<evidence type="ECO:0000256" key="1">
    <source>
        <dbReference type="ARBA" id="ARBA00009573"/>
    </source>
</evidence>
<name>A0A3N4LRJ1_9PEZI</name>
<keyword evidence="7 8" id="KW-0648">Protein biosynthesis</keyword>
<dbReference type="FunFam" id="2.130.10.10:FF:000596">
    <property type="entry name" value="Eukaryotic translation initiation factor 2A"/>
    <property type="match status" value="1"/>
</dbReference>
<evidence type="ECO:0000256" key="3">
    <source>
        <dbReference type="ARBA" id="ARBA00022540"/>
    </source>
</evidence>
<evidence type="ECO:0000256" key="5">
    <source>
        <dbReference type="ARBA" id="ARBA00022737"/>
    </source>
</evidence>
<feature type="compositionally biased region" description="Polar residues" evidence="9">
    <location>
        <begin position="610"/>
        <end position="629"/>
    </location>
</feature>
<evidence type="ECO:0000256" key="4">
    <source>
        <dbReference type="ARBA" id="ARBA00022574"/>
    </source>
</evidence>
<dbReference type="SUPFAM" id="SSF82171">
    <property type="entry name" value="DPP6 N-terminal domain-like"/>
    <property type="match status" value="1"/>
</dbReference>
<dbReference type="STRING" id="1051890.A0A3N4LRJ1"/>
<evidence type="ECO:0000256" key="7">
    <source>
        <dbReference type="ARBA" id="ARBA00022917"/>
    </source>
</evidence>
<dbReference type="EMBL" id="ML121537">
    <property type="protein sequence ID" value="RPB25533.1"/>
    <property type="molecule type" value="Genomic_DNA"/>
</dbReference>
<keyword evidence="5" id="KW-0677">Repeat</keyword>
<dbReference type="Pfam" id="PF08662">
    <property type="entry name" value="eIF2A"/>
    <property type="match status" value="1"/>
</dbReference>
<dbReference type="GO" id="GO:0003729">
    <property type="term" value="F:mRNA binding"/>
    <property type="evidence" value="ECO:0007669"/>
    <property type="project" value="TreeGrafter"/>
</dbReference>
<comment type="function">
    <text evidence="8">Functions in the early steps of protein synthesis of a small number of specific mRNAs. Acts by directing the binding of methionyl-tRNAi to 40S ribosomal subunits. In contrast to the eIF-2 complex, it binds methionyl-tRNAi to 40S subunits in a codon-dependent manner, whereas the eIF-2 complex binds methionyl-tRNAi to 40S subunits in a GTP-dependent manner.</text>
</comment>
<dbReference type="GO" id="GO:0022627">
    <property type="term" value="C:cytosolic small ribosomal subunit"/>
    <property type="evidence" value="ECO:0007669"/>
    <property type="project" value="TreeGrafter"/>
</dbReference>
<feature type="region of interest" description="Disordered" evidence="9">
    <location>
        <begin position="471"/>
        <end position="498"/>
    </location>
</feature>
<dbReference type="GO" id="GO:0043022">
    <property type="term" value="F:ribosome binding"/>
    <property type="evidence" value="ECO:0007669"/>
    <property type="project" value="UniProtKB-UniRule"/>
</dbReference>
<keyword evidence="4" id="KW-0853">WD repeat</keyword>
<dbReference type="AlphaFoldDB" id="A0A3N4LRJ1"/>